<comment type="catalytic activity">
    <reaction evidence="13">
        <text>5-phospho-beta-D-ribosylamine + glycine + ATP = N(1)-(5-phospho-beta-D-ribosyl)glycinamide + ADP + phosphate + H(+)</text>
        <dbReference type="Rhea" id="RHEA:17453"/>
        <dbReference type="ChEBI" id="CHEBI:15378"/>
        <dbReference type="ChEBI" id="CHEBI:30616"/>
        <dbReference type="ChEBI" id="CHEBI:43474"/>
        <dbReference type="ChEBI" id="CHEBI:57305"/>
        <dbReference type="ChEBI" id="CHEBI:58681"/>
        <dbReference type="ChEBI" id="CHEBI:143788"/>
        <dbReference type="ChEBI" id="CHEBI:456216"/>
        <dbReference type="EC" id="6.3.4.13"/>
    </reaction>
</comment>
<dbReference type="PROSITE" id="PS50975">
    <property type="entry name" value="ATP_GRASP"/>
    <property type="match status" value="1"/>
</dbReference>
<evidence type="ECO:0000256" key="7">
    <source>
        <dbReference type="ARBA" id="ARBA00022755"/>
    </source>
</evidence>
<keyword evidence="8" id="KW-0067">ATP-binding</keyword>
<dbReference type="InterPro" id="IPR020561">
    <property type="entry name" value="PRibGlycinamid_synth_ATP-grasp"/>
</dbReference>
<dbReference type="HAMAP" id="MF_00138">
    <property type="entry name" value="GARS"/>
    <property type="match status" value="1"/>
</dbReference>
<reference evidence="14 15" key="1">
    <citation type="submission" date="2014-09" db="EMBL/GenBank/DDBJ databases">
        <title>Lactobacillus mucosae CRL573 Genome Sequencing.</title>
        <authorList>
            <person name="Bleckwedel J."/>
            <person name="Teran L.C."/>
            <person name="Bonacina J."/>
            <person name="Saavedra L."/>
            <person name="Mozzi F.B."/>
            <person name="Raya R.R."/>
        </authorList>
    </citation>
    <scope>NUCLEOTIDE SEQUENCE [LARGE SCALE GENOMIC DNA]</scope>
    <source>
        <strain evidence="14 15">CRL573</strain>
    </source>
</reference>
<dbReference type="GO" id="GO:0006189">
    <property type="term" value="P:'de novo' IMP biosynthetic process"/>
    <property type="evidence" value="ECO:0007669"/>
    <property type="project" value="UniProtKB-UniRule"/>
</dbReference>
<evidence type="ECO:0000313" key="14">
    <source>
        <dbReference type="EMBL" id="KGL67557.1"/>
    </source>
</evidence>
<dbReference type="GO" id="GO:0046872">
    <property type="term" value="F:metal ion binding"/>
    <property type="evidence" value="ECO:0007669"/>
    <property type="project" value="InterPro"/>
</dbReference>
<evidence type="ECO:0000256" key="1">
    <source>
        <dbReference type="ARBA" id="ARBA00001936"/>
    </source>
</evidence>
<evidence type="ECO:0000256" key="6">
    <source>
        <dbReference type="ARBA" id="ARBA00022741"/>
    </source>
</evidence>
<evidence type="ECO:0000256" key="3">
    <source>
        <dbReference type="ARBA" id="ARBA00005174"/>
    </source>
</evidence>
<comment type="cofactor">
    <cofactor evidence="2">
        <name>Mg(2+)</name>
        <dbReference type="ChEBI" id="CHEBI:18420"/>
    </cofactor>
</comment>
<comment type="cofactor">
    <cofactor evidence="1">
        <name>Mn(2+)</name>
        <dbReference type="ChEBI" id="CHEBI:29035"/>
    </cofactor>
</comment>
<dbReference type="SUPFAM" id="SSF51246">
    <property type="entry name" value="Rudiment single hybrid motif"/>
    <property type="match status" value="1"/>
</dbReference>
<dbReference type="SMART" id="SM01210">
    <property type="entry name" value="GARS_C"/>
    <property type="match status" value="1"/>
</dbReference>
<evidence type="ECO:0000256" key="5">
    <source>
        <dbReference type="ARBA" id="ARBA00022598"/>
    </source>
</evidence>
<dbReference type="NCBIfam" id="TIGR00877">
    <property type="entry name" value="purD"/>
    <property type="match status" value="1"/>
</dbReference>
<dbReference type="RefSeq" id="WP_034539045.1">
    <property type="nucleotide sequence ID" value="NZ_CP049766.1"/>
</dbReference>
<dbReference type="Pfam" id="PF01071">
    <property type="entry name" value="GARS_A"/>
    <property type="match status" value="1"/>
</dbReference>
<evidence type="ECO:0000256" key="13">
    <source>
        <dbReference type="HAMAP-Rule" id="MF_00138"/>
    </source>
</evidence>
<organism evidence="14 15">
    <name type="scientific">Limosilactobacillus mucosae</name>
    <name type="common">Lactobacillus mucosae</name>
    <dbReference type="NCBI Taxonomy" id="97478"/>
    <lineage>
        <taxon>Bacteria</taxon>
        <taxon>Bacillati</taxon>
        <taxon>Bacillota</taxon>
        <taxon>Bacilli</taxon>
        <taxon>Lactobacillales</taxon>
        <taxon>Lactobacillaceae</taxon>
        <taxon>Limosilactobacillus</taxon>
    </lineage>
</organism>
<keyword evidence="5 13" id="KW-0436">Ligase</keyword>
<dbReference type="SMART" id="SM01209">
    <property type="entry name" value="GARS_A"/>
    <property type="match status" value="1"/>
</dbReference>
<dbReference type="Pfam" id="PF02843">
    <property type="entry name" value="GARS_C"/>
    <property type="match status" value="1"/>
</dbReference>
<dbReference type="InterPro" id="IPR016185">
    <property type="entry name" value="PreATP-grasp_dom_sf"/>
</dbReference>
<proteinExistence type="inferred from homology"/>
<dbReference type="Gene3D" id="3.30.470.20">
    <property type="entry name" value="ATP-grasp fold, B domain"/>
    <property type="match status" value="1"/>
</dbReference>
<dbReference type="Pfam" id="PF02844">
    <property type="entry name" value="GARS_N"/>
    <property type="match status" value="1"/>
</dbReference>
<name>A0A099YDV8_LIMMU</name>
<dbReference type="Gene3D" id="3.90.600.10">
    <property type="entry name" value="Phosphoribosylglycinamide synthetase, C-terminal domain"/>
    <property type="match status" value="1"/>
</dbReference>
<dbReference type="Gene3D" id="3.30.1490.20">
    <property type="entry name" value="ATP-grasp fold, A domain"/>
    <property type="match status" value="1"/>
</dbReference>
<protein>
    <recommendedName>
        <fullName evidence="4 13">Phosphoribosylamine--glycine ligase</fullName>
        <ecNumber evidence="4 13">6.3.4.13</ecNumber>
    </recommendedName>
    <alternativeName>
        <fullName evidence="13">GARS</fullName>
    </alternativeName>
    <alternativeName>
        <fullName evidence="12 13">Phosphoribosylglycinamide synthetase</fullName>
    </alternativeName>
    <alternativeName>
        <fullName evidence="11 13">glycinamide ribonucleotide synthetase</fullName>
    </alternativeName>
</protein>
<dbReference type="AlphaFoldDB" id="A0A099YDV8"/>
<dbReference type="SUPFAM" id="SSF52440">
    <property type="entry name" value="PreATP-grasp domain"/>
    <property type="match status" value="1"/>
</dbReference>
<gene>
    <name evidence="13" type="primary">purD</name>
    <name evidence="14" type="ORF">LX03_00605</name>
</gene>
<keyword evidence="9" id="KW-0464">Manganese</keyword>
<dbReference type="Proteomes" id="UP000030001">
    <property type="component" value="Unassembled WGS sequence"/>
</dbReference>
<dbReference type="EC" id="6.3.4.13" evidence="4 13"/>
<dbReference type="UniPathway" id="UPA00074">
    <property type="reaction ID" value="UER00125"/>
</dbReference>
<comment type="pathway">
    <text evidence="3 13">Purine metabolism; IMP biosynthesis via de novo pathway; N(1)-(5-phospho-D-ribosyl)glycinamide from 5-phospho-alpha-D-ribose 1-diphosphate: step 2/2.</text>
</comment>
<keyword evidence="6" id="KW-0547">Nucleotide-binding</keyword>
<keyword evidence="7 13" id="KW-0658">Purine biosynthesis</keyword>
<dbReference type="InterPro" id="IPR020559">
    <property type="entry name" value="PRibGlycinamide_synth_CS"/>
</dbReference>
<dbReference type="GO" id="GO:0009113">
    <property type="term" value="P:purine nucleobase biosynthetic process"/>
    <property type="evidence" value="ECO:0007669"/>
    <property type="project" value="InterPro"/>
</dbReference>
<dbReference type="PROSITE" id="PS00184">
    <property type="entry name" value="GARS"/>
    <property type="match status" value="1"/>
</dbReference>
<dbReference type="InterPro" id="IPR011761">
    <property type="entry name" value="ATP-grasp"/>
</dbReference>
<evidence type="ECO:0000256" key="10">
    <source>
        <dbReference type="ARBA" id="ARBA00038345"/>
    </source>
</evidence>
<dbReference type="InterPro" id="IPR037123">
    <property type="entry name" value="PRibGlycinamide_synth_C_sf"/>
</dbReference>
<sequence length="418" mass="45648">MEKMKLLVIGAGGREFAIAKKLNESPHVDTVYCAPGNIGMVTAGIVPLNIAEDDFEALIQFAKDQSIAWTFVGPEDALCAGVVDAFQKADLKIFGPNQEAAQLEGSKDYALNFMNKYHVPTAKHETFTDLKSALAGLNDFARPVVIKANGLQGGKGVVIAQTTPEAEDTITEMFELGEEKLVLEECLVGPEYSMFVVVQDDQYRILPMAQDHKRAYDGDKGPNTGGMGAYSPLPQLSDAERQRMIHDVVEPTVSGLHQAGYNYHGIIYIGLMLTADGPKVIEYNVRLGDPETQVVLPRLKTDLVELIDANVNDQPMPAIEERDIAVLGVILASKGYPKKPVHGQALGPFPAAKDIAIDYANVKGHLDELHGDGGRLLMVIGEDVDLQKAQDKVYDYLAKLDEPECFYRHDIGDKALKD</sequence>
<evidence type="ECO:0000256" key="11">
    <source>
        <dbReference type="ARBA" id="ARBA00042242"/>
    </source>
</evidence>
<dbReference type="GO" id="GO:0005524">
    <property type="term" value="F:ATP binding"/>
    <property type="evidence" value="ECO:0007669"/>
    <property type="project" value="UniProtKB-UniRule"/>
</dbReference>
<dbReference type="PANTHER" id="PTHR43472">
    <property type="entry name" value="PHOSPHORIBOSYLAMINE--GLYCINE LIGASE"/>
    <property type="match status" value="1"/>
</dbReference>
<evidence type="ECO:0000256" key="8">
    <source>
        <dbReference type="ARBA" id="ARBA00022840"/>
    </source>
</evidence>
<evidence type="ECO:0000313" key="15">
    <source>
        <dbReference type="Proteomes" id="UP000030001"/>
    </source>
</evidence>
<dbReference type="SUPFAM" id="SSF56059">
    <property type="entry name" value="Glutathione synthetase ATP-binding domain-like"/>
    <property type="match status" value="1"/>
</dbReference>
<evidence type="ECO:0000256" key="2">
    <source>
        <dbReference type="ARBA" id="ARBA00001946"/>
    </source>
</evidence>
<dbReference type="InterPro" id="IPR013815">
    <property type="entry name" value="ATP_grasp_subdomain_1"/>
</dbReference>
<evidence type="ECO:0000256" key="12">
    <source>
        <dbReference type="ARBA" id="ARBA00042864"/>
    </source>
</evidence>
<evidence type="ECO:0000256" key="4">
    <source>
        <dbReference type="ARBA" id="ARBA00013255"/>
    </source>
</evidence>
<dbReference type="InterPro" id="IPR000115">
    <property type="entry name" value="PRibGlycinamide_synth"/>
</dbReference>
<comment type="caution">
    <text evidence="14">The sequence shown here is derived from an EMBL/GenBank/DDBJ whole genome shotgun (WGS) entry which is preliminary data.</text>
</comment>
<comment type="similarity">
    <text evidence="10 13">Belongs to the GARS family.</text>
</comment>
<dbReference type="Gene3D" id="3.40.50.20">
    <property type="match status" value="1"/>
</dbReference>
<dbReference type="InterPro" id="IPR020560">
    <property type="entry name" value="PRibGlycinamide_synth_C-dom"/>
</dbReference>
<dbReference type="InterPro" id="IPR020562">
    <property type="entry name" value="PRibGlycinamide_synth_N"/>
</dbReference>
<dbReference type="InterPro" id="IPR011054">
    <property type="entry name" value="Rudment_hybrid_motif"/>
</dbReference>
<dbReference type="GO" id="GO:0004637">
    <property type="term" value="F:phosphoribosylamine-glycine ligase activity"/>
    <property type="evidence" value="ECO:0007669"/>
    <property type="project" value="UniProtKB-UniRule"/>
</dbReference>
<accession>A0A099YDV8</accession>
<dbReference type="EMBL" id="JROC01000018">
    <property type="protein sequence ID" value="KGL67557.1"/>
    <property type="molecule type" value="Genomic_DNA"/>
</dbReference>
<evidence type="ECO:0000256" key="9">
    <source>
        <dbReference type="ARBA" id="ARBA00023211"/>
    </source>
</evidence>
<dbReference type="PANTHER" id="PTHR43472:SF1">
    <property type="entry name" value="PHOSPHORIBOSYLAMINE--GLYCINE LIGASE, CHLOROPLASTIC"/>
    <property type="match status" value="1"/>
</dbReference>